<sequence length="119" mass="13729">MLISVSSPGPGQQQPAQQEPRHFRTFSHPISLRNERRVCLTLSRAGPNWWKAPQSFFFGLAPPQNQISWREKQKLAWCQLFFYSGHTPGTYPRMLSAGRRVHCKGEKKLGTVPKKKFHI</sequence>
<name>A0A1B2RW94_9POLY</name>
<dbReference type="GeneID" id="28619793"/>
<feature type="region of interest" description="Disordered" evidence="1">
    <location>
        <begin position="1"/>
        <end position="23"/>
    </location>
</feature>
<dbReference type="EMBL" id="KX643371">
    <property type="protein sequence ID" value="AOC55269.1"/>
    <property type="molecule type" value="Genomic_DNA"/>
</dbReference>
<keyword evidence="3" id="KW-1185">Reference proteome</keyword>
<evidence type="ECO:0000313" key="2">
    <source>
        <dbReference type="EMBL" id="AOC55269.1"/>
    </source>
</evidence>
<organism evidence="2">
    <name type="scientific">Sparus aurata polyomavirus 1</name>
    <dbReference type="NCBI Taxonomy" id="1885927"/>
    <lineage>
        <taxon>Viruses</taxon>
        <taxon>Monodnaviria</taxon>
        <taxon>Shotokuvirae</taxon>
        <taxon>Cossaviricota</taxon>
        <taxon>Papovaviricetes</taxon>
        <taxon>Sepolyvirales</taxon>
        <taxon>Polyomaviridae</taxon>
        <taxon>Thetapolyomavirus</taxon>
        <taxon>Thetapolyomavirus spari</taxon>
    </lineage>
</organism>
<proteinExistence type="predicted"/>
<dbReference type="Proteomes" id="UP000165577">
    <property type="component" value="Segment"/>
</dbReference>
<dbReference type="KEGG" id="vg:28619793"/>
<evidence type="ECO:0000313" key="3">
    <source>
        <dbReference type="Proteomes" id="UP000165577"/>
    </source>
</evidence>
<feature type="compositionally biased region" description="Low complexity" evidence="1">
    <location>
        <begin position="8"/>
        <end position="18"/>
    </location>
</feature>
<evidence type="ECO:0000256" key="1">
    <source>
        <dbReference type="SAM" id="MobiDB-lite"/>
    </source>
</evidence>
<accession>A0A1B2RW94</accession>
<reference evidence="2" key="1">
    <citation type="journal article" date="2016" name="J. Virol.">
        <title>Concurrence of Iridovirus, Polyomavirus, and a Unique Member of a New Group of Fish Papillomaviruses in Lymphocystis Disease-Affected Gilthead Sea Bream.</title>
        <authorList>
            <person name="Lopez-Bueno A."/>
            <person name="Mavian C."/>
            <person name="Labella A.M."/>
            <person name="Castro D."/>
            <person name="Borrego J.J."/>
            <person name="Alcami A."/>
            <person name="Alejo A."/>
        </authorList>
    </citation>
    <scope>NUCLEOTIDE SEQUENCE [LARGE SCALE GENOMIC DNA]</scope>
    <source>
        <strain evidence="2">SA9poly</strain>
    </source>
</reference>
<protein>
    <submittedName>
        <fullName evidence="2">ORF1</fullName>
    </submittedName>
</protein>
<dbReference type="RefSeq" id="YP_009272694.1">
    <property type="nucleotide sequence ID" value="NC_030838.1"/>
</dbReference>